<dbReference type="GO" id="GO:0016783">
    <property type="term" value="F:sulfurtransferase activity"/>
    <property type="evidence" value="ECO:0007669"/>
    <property type="project" value="TreeGrafter"/>
</dbReference>
<evidence type="ECO:0000256" key="2">
    <source>
        <dbReference type="ARBA" id="ARBA00022694"/>
    </source>
</evidence>
<evidence type="ECO:0000256" key="1">
    <source>
        <dbReference type="ARBA" id="ARBA00022490"/>
    </source>
</evidence>
<evidence type="ECO:0000313" key="3">
    <source>
        <dbReference type="EMBL" id="JAQ10226.1"/>
    </source>
</evidence>
<organism evidence="3">
    <name type="scientific">Lygus hesperus</name>
    <name type="common">Western plant bug</name>
    <dbReference type="NCBI Taxonomy" id="30085"/>
    <lineage>
        <taxon>Eukaryota</taxon>
        <taxon>Metazoa</taxon>
        <taxon>Ecdysozoa</taxon>
        <taxon>Arthropoda</taxon>
        <taxon>Hexapoda</taxon>
        <taxon>Insecta</taxon>
        <taxon>Pterygota</taxon>
        <taxon>Neoptera</taxon>
        <taxon>Paraneoptera</taxon>
        <taxon>Hemiptera</taxon>
        <taxon>Heteroptera</taxon>
        <taxon>Panheteroptera</taxon>
        <taxon>Cimicomorpha</taxon>
        <taxon>Miridae</taxon>
        <taxon>Mirini</taxon>
        <taxon>Lygus</taxon>
    </lineage>
</organism>
<dbReference type="InterPro" id="IPR019407">
    <property type="entry name" value="CTU2"/>
</dbReference>
<dbReference type="PANTHER" id="PTHR20882">
    <property type="entry name" value="CYTOPLASMIC TRNA 2-THIOLATION PROTEIN 2"/>
    <property type="match status" value="1"/>
</dbReference>
<keyword evidence="1" id="KW-0963">Cytoplasm</keyword>
<proteinExistence type="inferred from homology"/>
<accession>A0A146LU38</accession>
<dbReference type="GO" id="GO:0005829">
    <property type="term" value="C:cytosol"/>
    <property type="evidence" value="ECO:0007669"/>
    <property type="project" value="TreeGrafter"/>
</dbReference>
<dbReference type="PANTHER" id="PTHR20882:SF14">
    <property type="entry name" value="CYTOPLASMIC TRNA 2-THIOLATION PROTEIN 2"/>
    <property type="match status" value="1"/>
</dbReference>
<dbReference type="Pfam" id="PF10288">
    <property type="entry name" value="CTU2"/>
    <property type="match status" value="1"/>
</dbReference>
<dbReference type="GO" id="GO:0000049">
    <property type="term" value="F:tRNA binding"/>
    <property type="evidence" value="ECO:0007669"/>
    <property type="project" value="InterPro"/>
</dbReference>
<protein>
    <submittedName>
        <fullName evidence="3">Cytoplasmic tRNA 2-thiolation protein 2 A</fullName>
    </submittedName>
</protein>
<dbReference type="SUPFAM" id="SSF52402">
    <property type="entry name" value="Adenine nucleotide alpha hydrolases-like"/>
    <property type="match status" value="1"/>
</dbReference>
<gene>
    <name evidence="3" type="primary">ctu2-a_0</name>
    <name evidence="3" type="ORF">g.84489</name>
</gene>
<dbReference type="Gene3D" id="3.40.50.620">
    <property type="entry name" value="HUPs"/>
    <property type="match status" value="1"/>
</dbReference>
<feature type="non-terminal residue" evidence="3">
    <location>
        <position position="1"/>
    </location>
</feature>
<dbReference type="GO" id="GO:0002143">
    <property type="term" value="P:tRNA wobble position uridine thiolation"/>
    <property type="evidence" value="ECO:0007669"/>
    <property type="project" value="TreeGrafter"/>
</dbReference>
<dbReference type="EMBL" id="GDHC01008403">
    <property type="protein sequence ID" value="JAQ10226.1"/>
    <property type="molecule type" value="Transcribed_RNA"/>
</dbReference>
<name>A0A146LU38_LYGHE</name>
<dbReference type="InterPro" id="IPR014729">
    <property type="entry name" value="Rossmann-like_a/b/a_fold"/>
</dbReference>
<keyword evidence="2" id="KW-0819">tRNA processing</keyword>
<dbReference type="HAMAP" id="MF_03054">
    <property type="entry name" value="CTU2"/>
    <property type="match status" value="1"/>
</dbReference>
<sequence>DEGEDLMAPIVANSSCSICRKCNESPANVVLQNKFPYCRSCFTTMVSHKYRSTLGKSKLMKHGDRVLVAYSGSGSSVCMLNMIKVAMEDVNKKKKIKTETIVLFIDDMMPSIVDDNHRSRIISEIHDSLHPYEFDKYYTTLDSIFDDSPSIVPLGSHTDSGVNSRVQNLIAKTSTATSVNDLLGKLRYNLLYISAKKLNCNKLFLAETSDHLAVSIISNVALGRGAQLPFDVGFRDNRFGDVDILRPLQECSKKEVTFYNEFSALRPVTIPGVSTKASKFDNIQKLTEDFITNLGISFPSTVHTIVATGSKLVVNQSKTQSICGLCKGFVDSVDAGTLSSLNATKLSGLVSSLGPNKFDCSTLSPSNVSRCAEGGCSEGVCSSKISSKSSNVLPTLCYGCQLIGKEFDDLDLWPPPIRKAVEEESCFSGMREEIKDFLL</sequence>
<reference evidence="3" key="1">
    <citation type="journal article" date="2016" name="Gigascience">
        <title>De novo construction of an expanded transcriptome assembly for the western tarnished plant bug, Lygus hesperus.</title>
        <authorList>
            <person name="Tassone E.E."/>
            <person name="Geib S.M."/>
            <person name="Hall B."/>
            <person name="Fabrick J.A."/>
            <person name="Brent C.S."/>
            <person name="Hull J.J."/>
        </authorList>
    </citation>
    <scope>NUCLEOTIDE SEQUENCE</scope>
</reference>
<dbReference type="AlphaFoldDB" id="A0A146LU38"/>